<dbReference type="Proteomes" id="UP000000637">
    <property type="component" value="Plasmid pTC2"/>
</dbReference>
<name>A1RDS6_PAEAT</name>
<keyword evidence="1" id="KW-0614">Plasmid</keyword>
<proteinExistence type="predicted"/>
<keyword evidence="2" id="KW-1185">Reference proteome</keyword>
<dbReference type="AlphaFoldDB" id="A1RDS6"/>
<evidence type="ECO:0000313" key="2">
    <source>
        <dbReference type="Proteomes" id="UP000000637"/>
    </source>
</evidence>
<sequence>MKLGPRGHMTLKDDAIRKITGVRKHLLRLAG</sequence>
<reference evidence="1 2" key="1">
    <citation type="journal article" date="2006" name="PLoS Genet.">
        <title>Secrets of soil survival revealed by the genome sequence of Arthrobacter aurescens TC1.</title>
        <authorList>
            <person name="Mongodin E.F."/>
            <person name="Shapir N."/>
            <person name="Daugherty S.C."/>
            <person name="DeBoy R.T."/>
            <person name="Emerson J.B."/>
            <person name="Shvartzbeyn A."/>
            <person name="Radune D."/>
            <person name="Vamathevan J."/>
            <person name="Riggs F."/>
            <person name="Grinberg V."/>
            <person name="Khouri H."/>
            <person name="Wackett L.P."/>
            <person name="Nelson K.E."/>
            <person name="Sadowsky M.J."/>
        </authorList>
    </citation>
    <scope>NUCLEOTIDE SEQUENCE [LARGE SCALE GENOMIC DNA]</scope>
    <source>
        <strain evidence="1 2">TC1</strain>
    </source>
</reference>
<dbReference type="KEGG" id="aau:AAur_pTC20240"/>
<protein>
    <submittedName>
        <fullName evidence="1">Uncharacterized protein</fullName>
    </submittedName>
</protein>
<dbReference type="EMBL" id="CP000476">
    <property type="protein sequence ID" value="ABM10767.1"/>
    <property type="molecule type" value="Genomic_DNA"/>
</dbReference>
<accession>A1RDS6</accession>
<organism evidence="1 2">
    <name type="scientific">Paenarthrobacter aurescens (strain TC1)</name>
    <dbReference type="NCBI Taxonomy" id="290340"/>
    <lineage>
        <taxon>Bacteria</taxon>
        <taxon>Bacillati</taxon>
        <taxon>Actinomycetota</taxon>
        <taxon>Actinomycetes</taxon>
        <taxon>Micrococcales</taxon>
        <taxon>Micrococcaceae</taxon>
        <taxon>Paenarthrobacter</taxon>
    </lineage>
</organism>
<gene>
    <name evidence="1" type="ordered locus">AAur_pTC20240</name>
</gene>
<evidence type="ECO:0000313" key="1">
    <source>
        <dbReference type="EMBL" id="ABM10767.1"/>
    </source>
</evidence>
<dbReference type="HOGENOM" id="CLU_3394814_0_0_11"/>
<geneLocation type="plasmid" evidence="1 2">
    <name>pTC2</name>
</geneLocation>